<dbReference type="PROSITE" id="PS51194">
    <property type="entry name" value="HELICASE_CTER"/>
    <property type="match status" value="1"/>
</dbReference>
<dbReference type="GO" id="GO:0033592">
    <property type="term" value="F:RNA strand annealing activity"/>
    <property type="evidence" value="ECO:0007669"/>
    <property type="project" value="TreeGrafter"/>
</dbReference>
<evidence type="ECO:0000256" key="5">
    <source>
        <dbReference type="ARBA" id="ARBA00022806"/>
    </source>
</evidence>
<sequence>MALFNELGLQEELLKAVLDMGFDSPTPIQEQIIPLAMQGIDLIGQAQTGTGKTAAFGIPLLSKIEKDNKAVQALILAPTRELALQVSQEINRLAKYKNVEAIAIYGGEDIGKQIRGLKKNPQIVVATPGRFMDHMRRNTINLANIQTVILDEADEMLSMGFIEDIETILQEVPSERQTLLFSATMPKRIQAVSQKFMKSPQTVAVKNKTMTVDTIEQRYLDLKEKDKFDALCRLMDIHCPELSIIFGRTKRRVDELSEALSIRGYDVEGIHGDMKQERREKVLRKFKRGSIKILVATDVAARGLDISGVSHVFNFDLPQDPESYVHRIGRTGRAGQKGISFTFVTPREREYLELIEDTTKSKMLKQHVPSIGDAKDARYRQAAQKLIGIAESAKTHDLEEAAQKLLEEYDAVKLVSAALKMVTKQSSDAPVTLTDESPVRMKKKPMKSSGSRYSKDSKPGSGSSSYKGKGKSYSNSSKKYPASKSQGSSKTERAEKSDNYRKRKTSHNHSNKTTI</sequence>
<dbReference type="GO" id="GO:0009409">
    <property type="term" value="P:response to cold"/>
    <property type="evidence" value="ECO:0007669"/>
    <property type="project" value="TreeGrafter"/>
</dbReference>
<dbReference type="GO" id="GO:0003724">
    <property type="term" value="F:RNA helicase activity"/>
    <property type="evidence" value="ECO:0007669"/>
    <property type="project" value="UniProtKB-EC"/>
</dbReference>
<dbReference type="PROSITE" id="PS51195">
    <property type="entry name" value="Q_MOTIF"/>
    <property type="match status" value="1"/>
</dbReference>
<dbReference type="InterPro" id="IPR044742">
    <property type="entry name" value="DEAD/DEAH_RhlB"/>
</dbReference>
<dbReference type="InterPro" id="IPR001650">
    <property type="entry name" value="Helicase_C-like"/>
</dbReference>
<evidence type="ECO:0000256" key="8">
    <source>
        <dbReference type="ARBA" id="ARBA00047984"/>
    </source>
</evidence>
<keyword evidence="17" id="KW-1185">Reference proteome</keyword>
<dbReference type="Pfam" id="PF00271">
    <property type="entry name" value="Helicase_C"/>
    <property type="match status" value="1"/>
</dbReference>
<dbReference type="PANTHER" id="PTHR47963:SF5">
    <property type="entry name" value="DEAD-BOX ATP-DEPENDENT RNA HELICASE CSHA"/>
    <property type="match status" value="1"/>
</dbReference>
<protein>
    <recommendedName>
        <fullName evidence="9">ATP-dependent RNA helicase CshA</fullName>
        <ecNumber evidence="1">3.6.4.13</ecNumber>
    </recommendedName>
</protein>
<comment type="similarity">
    <text evidence="7 11">Belongs to the DEAD box helicase family.</text>
</comment>
<evidence type="ECO:0000256" key="11">
    <source>
        <dbReference type="RuleBase" id="RU000492"/>
    </source>
</evidence>
<name>A0A1T5D813_9FIRM</name>
<dbReference type="CDD" id="cd00268">
    <property type="entry name" value="DEADc"/>
    <property type="match status" value="1"/>
</dbReference>
<evidence type="ECO:0000256" key="2">
    <source>
        <dbReference type="ARBA" id="ARBA00022490"/>
    </source>
</evidence>
<keyword evidence="3 11" id="KW-0547">Nucleotide-binding</keyword>
<organism evidence="16 17">
    <name type="scientific">Acetoanaerobium noterae</name>
    <dbReference type="NCBI Taxonomy" id="745369"/>
    <lineage>
        <taxon>Bacteria</taxon>
        <taxon>Bacillati</taxon>
        <taxon>Bacillota</taxon>
        <taxon>Clostridia</taxon>
        <taxon>Peptostreptococcales</taxon>
        <taxon>Filifactoraceae</taxon>
        <taxon>Acetoanaerobium</taxon>
    </lineage>
</organism>
<dbReference type="InterPro" id="IPR027417">
    <property type="entry name" value="P-loop_NTPase"/>
</dbReference>
<evidence type="ECO:0000256" key="3">
    <source>
        <dbReference type="ARBA" id="ARBA00022741"/>
    </source>
</evidence>
<proteinExistence type="inferred from homology"/>
<dbReference type="RefSeq" id="WP_079590439.1">
    <property type="nucleotide sequence ID" value="NZ_DAMBHZ010000008.1"/>
</dbReference>
<evidence type="ECO:0000256" key="10">
    <source>
        <dbReference type="PROSITE-ProRule" id="PRU00552"/>
    </source>
</evidence>
<accession>A0A1T5D813</accession>
<dbReference type="PROSITE" id="PS00039">
    <property type="entry name" value="DEAD_ATP_HELICASE"/>
    <property type="match status" value="1"/>
</dbReference>
<dbReference type="AlphaFoldDB" id="A0A1T5D813"/>
<evidence type="ECO:0000256" key="1">
    <source>
        <dbReference type="ARBA" id="ARBA00012552"/>
    </source>
</evidence>
<evidence type="ECO:0000259" key="13">
    <source>
        <dbReference type="PROSITE" id="PS51192"/>
    </source>
</evidence>
<evidence type="ECO:0000256" key="7">
    <source>
        <dbReference type="ARBA" id="ARBA00038437"/>
    </source>
</evidence>
<evidence type="ECO:0000256" key="12">
    <source>
        <dbReference type="SAM" id="MobiDB-lite"/>
    </source>
</evidence>
<evidence type="ECO:0000256" key="4">
    <source>
        <dbReference type="ARBA" id="ARBA00022801"/>
    </source>
</evidence>
<dbReference type="InterPro" id="IPR014014">
    <property type="entry name" value="RNA_helicase_DEAD_Q_motif"/>
</dbReference>
<dbReference type="GO" id="GO:0005840">
    <property type="term" value="C:ribosome"/>
    <property type="evidence" value="ECO:0007669"/>
    <property type="project" value="TreeGrafter"/>
</dbReference>
<evidence type="ECO:0000256" key="9">
    <source>
        <dbReference type="ARBA" id="ARBA00067932"/>
    </source>
</evidence>
<dbReference type="PROSITE" id="PS51192">
    <property type="entry name" value="HELICASE_ATP_BIND_1"/>
    <property type="match status" value="1"/>
</dbReference>
<dbReference type="CDD" id="cd18787">
    <property type="entry name" value="SF2_C_DEAD"/>
    <property type="match status" value="1"/>
</dbReference>
<dbReference type="FunFam" id="3.40.50.300:FF:000108">
    <property type="entry name" value="ATP-dependent RNA helicase RhlE"/>
    <property type="match status" value="1"/>
</dbReference>
<keyword evidence="5 11" id="KW-0347">Helicase</keyword>
<dbReference type="OrthoDB" id="9805696at2"/>
<dbReference type="SMART" id="SM00487">
    <property type="entry name" value="DEXDc"/>
    <property type="match status" value="1"/>
</dbReference>
<dbReference type="SUPFAM" id="SSF52540">
    <property type="entry name" value="P-loop containing nucleoside triphosphate hydrolases"/>
    <property type="match status" value="1"/>
</dbReference>
<reference evidence="17" key="1">
    <citation type="submission" date="2017-02" db="EMBL/GenBank/DDBJ databases">
        <authorList>
            <person name="Varghese N."/>
            <person name="Submissions S."/>
        </authorList>
    </citation>
    <scope>NUCLEOTIDE SEQUENCE [LARGE SCALE GENOMIC DNA]</scope>
    <source>
        <strain evidence="17">ATCC 35199</strain>
    </source>
</reference>
<comment type="catalytic activity">
    <reaction evidence="8">
        <text>ATP + H2O = ADP + phosphate + H(+)</text>
        <dbReference type="Rhea" id="RHEA:13065"/>
        <dbReference type="ChEBI" id="CHEBI:15377"/>
        <dbReference type="ChEBI" id="CHEBI:15378"/>
        <dbReference type="ChEBI" id="CHEBI:30616"/>
        <dbReference type="ChEBI" id="CHEBI:43474"/>
        <dbReference type="ChEBI" id="CHEBI:456216"/>
        <dbReference type="EC" id="3.6.4.13"/>
    </reaction>
</comment>
<feature type="region of interest" description="Disordered" evidence="12">
    <location>
        <begin position="425"/>
        <end position="515"/>
    </location>
</feature>
<dbReference type="SMART" id="SM00490">
    <property type="entry name" value="HELICc"/>
    <property type="match status" value="1"/>
</dbReference>
<keyword evidence="4 11" id="KW-0378">Hydrolase</keyword>
<dbReference type="GO" id="GO:0005524">
    <property type="term" value="F:ATP binding"/>
    <property type="evidence" value="ECO:0007669"/>
    <property type="project" value="UniProtKB-KW"/>
</dbReference>
<feature type="domain" description="DEAD-box RNA helicase Q" evidence="15">
    <location>
        <begin position="2"/>
        <end position="30"/>
    </location>
</feature>
<gene>
    <name evidence="16" type="ORF">SAMN02745120_2646</name>
</gene>
<dbReference type="EC" id="3.6.4.13" evidence="1"/>
<evidence type="ECO:0000259" key="15">
    <source>
        <dbReference type="PROSITE" id="PS51195"/>
    </source>
</evidence>
<dbReference type="Gene3D" id="3.40.50.300">
    <property type="entry name" value="P-loop containing nucleotide triphosphate hydrolases"/>
    <property type="match status" value="2"/>
</dbReference>
<feature type="compositionally biased region" description="Basic residues" evidence="12">
    <location>
        <begin position="501"/>
        <end position="515"/>
    </location>
</feature>
<dbReference type="GO" id="GO:0005829">
    <property type="term" value="C:cytosol"/>
    <property type="evidence" value="ECO:0007669"/>
    <property type="project" value="TreeGrafter"/>
</dbReference>
<feature type="domain" description="Helicase ATP-binding" evidence="13">
    <location>
        <begin position="33"/>
        <end position="203"/>
    </location>
</feature>
<dbReference type="Pfam" id="PF00270">
    <property type="entry name" value="DEAD"/>
    <property type="match status" value="1"/>
</dbReference>
<dbReference type="InterPro" id="IPR050547">
    <property type="entry name" value="DEAD_box_RNA_helicases"/>
</dbReference>
<feature type="short sequence motif" description="Q motif" evidence="10">
    <location>
        <begin position="2"/>
        <end position="30"/>
    </location>
</feature>
<feature type="domain" description="Helicase C-terminal" evidence="14">
    <location>
        <begin position="214"/>
        <end position="375"/>
    </location>
</feature>
<dbReference type="InterPro" id="IPR000629">
    <property type="entry name" value="RNA-helicase_DEAD-box_CS"/>
</dbReference>
<dbReference type="Proteomes" id="UP000243406">
    <property type="component" value="Unassembled WGS sequence"/>
</dbReference>
<dbReference type="PANTHER" id="PTHR47963">
    <property type="entry name" value="DEAD-BOX ATP-DEPENDENT RNA HELICASE 47, MITOCHONDRIAL"/>
    <property type="match status" value="1"/>
</dbReference>
<evidence type="ECO:0000313" key="17">
    <source>
        <dbReference type="Proteomes" id="UP000243406"/>
    </source>
</evidence>
<dbReference type="InterPro" id="IPR011545">
    <property type="entry name" value="DEAD/DEAH_box_helicase_dom"/>
</dbReference>
<dbReference type="GO" id="GO:0016787">
    <property type="term" value="F:hydrolase activity"/>
    <property type="evidence" value="ECO:0007669"/>
    <property type="project" value="UniProtKB-KW"/>
</dbReference>
<dbReference type="EMBL" id="FUYN01000007">
    <property type="protein sequence ID" value="SKB67766.1"/>
    <property type="molecule type" value="Genomic_DNA"/>
</dbReference>
<feature type="compositionally biased region" description="Basic and acidic residues" evidence="12">
    <location>
        <begin position="490"/>
        <end position="500"/>
    </location>
</feature>
<dbReference type="InterPro" id="IPR014001">
    <property type="entry name" value="Helicase_ATP-bd"/>
</dbReference>
<evidence type="ECO:0000313" key="16">
    <source>
        <dbReference type="EMBL" id="SKB67766.1"/>
    </source>
</evidence>
<evidence type="ECO:0000256" key="6">
    <source>
        <dbReference type="ARBA" id="ARBA00022840"/>
    </source>
</evidence>
<feature type="compositionally biased region" description="Low complexity" evidence="12">
    <location>
        <begin position="459"/>
        <end position="485"/>
    </location>
</feature>
<keyword evidence="2" id="KW-0963">Cytoplasm</keyword>
<evidence type="ECO:0000259" key="14">
    <source>
        <dbReference type="PROSITE" id="PS51194"/>
    </source>
</evidence>
<keyword evidence="6 11" id="KW-0067">ATP-binding</keyword>